<dbReference type="AlphaFoldDB" id="K0RKB0"/>
<dbReference type="OrthoDB" id="49000at2759"/>
<organism evidence="3 4">
    <name type="scientific">Thalassiosira oceanica</name>
    <name type="common">Marine diatom</name>
    <dbReference type="NCBI Taxonomy" id="159749"/>
    <lineage>
        <taxon>Eukaryota</taxon>
        <taxon>Sar</taxon>
        <taxon>Stramenopiles</taxon>
        <taxon>Ochrophyta</taxon>
        <taxon>Bacillariophyta</taxon>
        <taxon>Coscinodiscophyceae</taxon>
        <taxon>Thalassiosirophycidae</taxon>
        <taxon>Thalassiosirales</taxon>
        <taxon>Thalassiosiraceae</taxon>
        <taxon>Thalassiosira</taxon>
    </lineage>
</organism>
<accession>K0RKB0</accession>
<proteinExistence type="predicted"/>
<reference evidence="3 4" key="1">
    <citation type="journal article" date="2012" name="Genome Biol.">
        <title>Genome and low-iron response of an oceanic diatom adapted to chronic iron limitation.</title>
        <authorList>
            <person name="Lommer M."/>
            <person name="Specht M."/>
            <person name="Roy A.S."/>
            <person name="Kraemer L."/>
            <person name="Andreson R."/>
            <person name="Gutowska M.A."/>
            <person name="Wolf J."/>
            <person name="Bergner S.V."/>
            <person name="Schilhabel M.B."/>
            <person name="Klostermeier U.C."/>
            <person name="Beiko R.G."/>
            <person name="Rosenstiel P."/>
            <person name="Hippler M."/>
            <person name="Laroche J."/>
        </authorList>
    </citation>
    <scope>NUCLEOTIDE SEQUENCE [LARGE SCALE GENOMIC DNA]</scope>
    <source>
        <strain evidence="3 4">CCMP1005</strain>
    </source>
</reference>
<dbReference type="PANTHER" id="PTHR13347">
    <property type="entry name" value="HEAT REPEAT-CONTAINING PROTEIN 3"/>
    <property type="match status" value="1"/>
</dbReference>
<dbReference type="InterPro" id="IPR052616">
    <property type="entry name" value="SYO1-like"/>
</dbReference>
<protein>
    <recommendedName>
        <fullName evidence="2">SYO1-like TPR repeats domain-containing protein</fullName>
    </recommendedName>
</protein>
<dbReference type="Gene3D" id="1.25.10.10">
    <property type="entry name" value="Leucine-rich Repeat Variant"/>
    <property type="match status" value="1"/>
</dbReference>
<comment type="caution">
    <text evidence="3">The sequence shown here is derived from an EMBL/GenBank/DDBJ whole genome shotgun (WGS) entry which is preliminary data.</text>
</comment>
<feature type="compositionally biased region" description="Basic and acidic residues" evidence="1">
    <location>
        <begin position="1"/>
        <end position="11"/>
    </location>
</feature>
<gene>
    <name evidence="3" type="ORF">THAOC_31790</name>
</gene>
<dbReference type="PANTHER" id="PTHR13347:SF1">
    <property type="entry name" value="HEAT REPEAT-CONTAINING PROTEIN 3"/>
    <property type="match status" value="1"/>
</dbReference>
<evidence type="ECO:0000256" key="1">
    <source>
        <dbReference type="SAM" id="MobiDB-lite"/>
    </source>
</evidence>
<evidence type="ECO:0000313" key="3">
    <source>
        <dbReference type="EMBL" id="EJK49341.1"/>
    </source>
</evidence>
<feature type="domain" description="SYO1-like TPR repeats" evidence="2">
    <location>
        <begin position="342"/>
        <end position="465"/>
    </location>
</feature>
<feature type="region of interest" description="Disordered" evidence="1">
    <location>
        <begin position="1"/>
        <end position="102"/>
    </location>
</feature>
<dbReference type="eggNOG" id="ENOG502RW6T">
    <property type="taxonomic scope" value="Eukaryota"/>
</dbReference>
<dbReference type="Pfam" id="PF25567">
    <property type="entry name" value="TPR_SYO1"/>
    <property type="match status" value="1"/>
</dbReference>
<feature type="compositionally biased region" description="Basic and acidic residues" evidence="1">
    <location>
        <begin position="61"/>
        <end position="77"/>
    </location>
</feature>
<dbReference type="GO" id="GO:0051082">
    <property type="term" value="F:unfolded protein binding"/>
    <property type="evidence" value="ECO:0007669"/>
    <property type="project" value="TreeGrafter"/>
</dbReference>
<evidence type="ECO:0000259" key="2">
    <source>
        <dbReference type="Pfam" id="PF25567"/>
    </source>
</evidence>
<keyword evidence="4" id="KW-1185">Reference proteome</keyword>
<dbReference type="GO" id="GO:0006606">
    <property type="term" value="P:protein import into nucleus"/>
    <property type="evidence" value="ECO:0007669"/>
    <property type="project" value="TreeGrafter"/>
</dbReference>
<dbReference type="EMBL" id="AGNL01044886">
    <property type="protein sequence ID" value="EJK49341.1"/>
    <property type="molecule type" value="Genomic_DNA"/>
</dbReference>
<name>K0RKB0_THAOC</name>
<dbReference type="GO" id="GO:0042273">
    <property type="term" value="P:ribosomal large subunit biogenesis"/>
    <property type="evidence" value="ECO:0007669"/>
    <property type="project" value="TreeGrafter"/>
</dbReference>
<evidence type="ECO:0000313" key="4">
    <source>
        <dbReference type="Proteomes" id="UP000266841"/>
    </source>
</evidence>
<dbReference type="InterPro" id="IPR057990">
    <property type="entry name" value="TPR_SYO1"/>
</dbReference>
<dbReference type="Proteomes" id="UP000266841">
    <property type="component" value="Unassembled WGS sequence"/>
</dbReference>
<dbReference type="InterPro" id="IPR011989">
    <property type="entry name" value="ARM-like"/>
</dbReference>
<sequence length="467" mass="49618">MVELSRELEGQREDEEMESLVVGEINRKKEPARSIARRQKRMKEEREAREQAQQSGGMEVEEAKQPDSTPEGERDESMVVEDEAGGTDAPADGDGGTDPRDELDAAVSSWRELAGRQKLCLELIANLCSTRDGIDEGEEDDGGVMGYGDDDERMWDSDDEARLLASAGACAGGDGAQRGRTTPSEDATFASLAGRDVPGKTLGLFLRWAAFLPSLGGDVPDLVADDVAEILEVASTCMSNMTSCDLPTWTEPATGPDGGRHSSGLAMFWSGLVPVLSAGETGRGTEAARAGAASALLSMLTSREESRCLVDEKGLETILGLLDEGGGTGADGGDDVYRIRTQCSAISILGVLCSGPHPAEVDARVCRSLLARLRSASADDSSTDPAGSCAVTHEVLNVLMDVYGGDDCHDSVMAAEDVVGHFQRCLPGFRRRVRKCSGAGSAGRGEVEVWNETALNASRFIKYCKEK</sequence>